<accession>A0ABY8ERZ4</accession>
<proteinExistence type="predicted"/>
<reference evidence="2 3" key="1">
    <citation type="journal article" date="2020" name="Elife">
        <title>Loss of centromere function drives karyotype evolution in closely related Malassezia species.</title>
        <authorList>
            <person name="Sankaranarayanan S.R."/>
            <person name="Ianiri G."/>
            <person name="Coelho M.A."/>
            <person name="Reza M.H."/>
            <person name="Thimmappa B.C."/>
            <person name="Ganguly P."/>
            <person name="Vadnala R.N."/>
            <person name="Sun S."/>
            <person name="Siddharthan R."/>
            <person name="Tellgren-Roth C."/>
            <person name="Dawson T.L."/>
            <person name="Heitman J."/>
            <person name="Sanyal K."/>
        </authorList>
    </citation>
    <scope>NUCLEOTIDE SEQUENCE [LARGE SCALE GENOMIC DNA]</scope>
    <source>
        <strain evidence="2">CBS14141</strain>
    </source>
</reference>
<gene>
    <name evidence="2" type="ORF">GLX27_002309</name>
</gene>
<organism evidence="2 3">
    <name type="scientific">Malassezia furfur</name>
    <name type="common">Pityriasis versicolor infection agent</name>
    <name type="synonym">Pityrosporum furfur</name>
    <dbReference type="NCBI Taxonomy" id="55194"/>
    <lineage>
        <taxon>Eukaryota</taxon>
        <taxon>Fungi</taxon>
        <taxon>Dikarya</taxon>
        <taxon>Basidiomycota</taxon>
        <taxon>Ustilaginomycotina</taxon>
        <taxon>Malasseziomycetes</taxon>
        <taxon>Malasseziales</taxon>
        <taxon>Malasseziaceae</taxon>
        <taxon>Malassezia</taxon>
    </lineage>
</organism>
<protein>
    <submittedName>
        <fullName evidence="2">Uncharacterized protein</fullName>
    </submittedName>
</protein>
<evidence type="ECO:0000313" key="3">
    <source>
        <dbReference type="Proteomes" id="UP000818624"/>
    </source>
</evidence>
<evidence type="ECO:0000256" key="1">
    <source>
        <dbReference type="SAM" id="MobiDB-lite"/>
    </source>
</evidence>
<keyword evidence="3" id="KW-1185">Reference proteome</keyword>
<feature type="compositionally biased region" description="Basic residues" evidence="1">
    <location>
        <begin position="53"/>
        <end position="63"/>
    </location>
</feature>
<evidence type="ECO:0000313" key="2">
    <source>
        <dbReference type="EMBL" id="WFD47657.1"/>
    </source>
</evidence>
<name>A0ABY8ERZ4_MALFU</name>
<feature type="region of interest" description="Disordered" evidence="1">
    <location>
        <begin position="16"/>
        <end position="75"/>
    </location>
</feature>
<dbReference type="Proteomes" id="UP000818624">
    <property type="component" value="Chromosome 2"/>
</dbReference>
<sequence>MGRSAVRCSAFTQKMYKKPAKRRSSAAETAKAPVREERVAPPARIDASARPAVSRKHGLRAKARRGDGPLPAEAGIDYVGMWEGGKQHKTN</sequence>
<dbReference type="EMBL" id="CP046235">
    <property type="protein sequence ID" value="WFD47657.1"/>
    <property type="molecule type" value="Genomic_DNA"/>
</dbReference>